<dbReference type="RefSeq" id="XP_075077209.1">
    <property type="nucleotide sequence ID" value="XM_075221108.1"/>
</dbReference>
<sequence>MECYSPKLKITKVLWELPEPGWMNVNTDEASKGNPRRSSIGYVLRNEIGDVLYACGREIQDSTNTEAEAVAMVEALKHYVEHSYLQIWLQTDSLLLNNTVDGTWSSPWKVVGHVEEIRLLMESCEVEVSHIMRGE</sequence>
<gene>
    <name evidence="2" type="primary">LOC142163953</name>
</gene>
<name>A0AC58RWV1_TOBAC</name>
<proteinExistence type="predicted"/>
<reference evidence="2" key="2">
    <citation type="submission" date="2025-08" db="UniProtKB">
        <authorList>
            <consortium name="RefSeq"/>
        </authorList>
    </citation>
    <scope>IDENTIFICATION</scope>
    <source>
        <tissue evidence="2">Leaf</tissue>
    </source>
</reference>
<organism evidence="1 2">
    <name type="scientific">Nicotiana tabacum</name>
    <name type="common">Common tobacco</name>
    <dbReference type="NCBI Taxonomy" id="4097"/>
    <lineage>
        <taxon>Eukaryota</taxon>
        <taxon>Viridiplantae</taxon>
        <taxon>Streptophyta</taxon>
        <taxon>Embryophyta</taxon>
        <taxon>Tracheophyta</taxon>
        <taxon>Spermatophyta</taxon>
        <taxon>Magnoliopsida</taxon>
        <taxon>eudicotyledons</taxon>
        <taxon>Gunneridae</taxon>
        <taxon>Pentapetalae</taxon>
        <taxon>asterids</taxon>
        <taxon>lamiids</taxon>
        <taxon>Solanales</taxon>
        <taxon>Solanaceae</taxon>
        <taxon>Nicotianoideae</taxon>
        <taxon>Nicotianeae</taxon>
        <taxon>Nicotiana</taxon>
    </lineage>
</organism>
<protein>
    <submittedName>
        <fullName evidence="2">Uncharacterized protein LOC142163953</fullName>
    </submittedName>
</protein>
<accession>A0AC58RWV1</accession>
<evidence type="ECO:0000313" key="2">
    <source>
        <dbReference type="RefSeq" id="XP_075077209.1"/>
    </source>
</evidence>
<evidence type="ECO:0000313" key="1">
    <source>
        <dbReference type="Proteomes" id="UP000790787"/>
    </source>
</evidence>
<dbReference type="Proteomes" id="UP000790787">
    <property type="component" value="Chromosome 9"/>
</dbReference>
<reference evidence="1" key="1">
    <citation type="journal article" date="2014" name="Nat. Commun.">
        <title>The tobacco genome sequence and its comparison with those of tomato and potato.</title>
        <authorList>
            <person name="Sierro N."/>
            <person name="Battey J.N."/>
            <person name="Ouadi S."/>
            <person name="Bakaher N."/>
            <person name="Bovet L."/>
            <person name="Willig A."/>
            <person name="Goepfert S."/>
            <person name="Peitsch M.C."/>
            <person name="Ivanov N.V."/>
        </authorList>
    </citation>
    <scope>NUCLEOTIDE SEQUENCE [LARGE SCALE GENOMIC DNA]</scope>
</reference>
<keyword evidence="1" id="KW-1185">Reference proteome</keyword>